<keyword evidence="3" id="KW-1185">Reference proteome</keyword>
<dbReference type="Proteomes" id="UP000553632">
    <property type="component" value="Unassembled WGS sequence"/>
</dbReference>
<accession>A0A7J6Q798</accession>
<evidence type="ECO:0000256" key="1">
    <source>
        <dbReference type="SAM" id="MobiDB-lite"/>
    </source>
</evidence>
<comment type="caution">
    <text evidence="2">The sequence shown here is derived from an EMBL/GenBank/DDBJ whole genome shotgun (WGS) entry which is preliminary data.</text>
</comment>
<evidence type="ECO:0000313" key="3">
    <source>
        <dbReference type="Proteomes" id="UP000553632"/>
    </source>
</evidence>
<feature type="region of interest" description="Disordered" evidence="1">
    <location>
        <begin position="46"/>
        <end position="133"/>
    </location>
</feature>
<organism evidence="2 3">
    <name type="scientific">Perkinsus olseni</name>
    <name type="common">Perkinsus atlanticus</name>
    <dbReference type="NCBI Taxonomy" id="32597"/>
    <lineage>
        <taxon>Eukaryota</taxon>
        <taxon>Sar</taxon>
        <taxon>Alveolata</taxon>
        <taxon>Perkinsozoa</taxon>
        <taxon>Perkinsea</taxon>
        <taxon>Perkinsida</taxon>
        <taxon>Perkinsidae</taxon>
        <taxon>Perkinsus</taxon>
    </lineage>
</organism>
<name>A0A7J6Q798_PEROL</name>
<dbReference type="EMBL" id="JABANO010035046">
    <property type="protein sequence ID" value="KAF4704127.1"/>
    <property type="molecule type" value="Genomic_DNA"/>
</dbReference>
<gene>
    <name evidence="2" type="ORF">FOZ63_020767</name>
</gene>
<sequence>DIFSGILKGTACGDKQPSHTLITTTIRPPPYFHLDEDFDPLTIKSLSDVRERDENEEAKTRQERKRRILETGPPKIDELTRRDQVPVPIKIAPTPESGARTHNRRGSDTLQRRQHWVTPKWRDAQAKRRADTR</sequence>
<protein>
    <submittedName>
        <fullName evidence="2">Uncharacterized protein</fullName>
    </submittedName>
</protein>
<feature type="compositionally biased region" description="Basic and acidic residues" evidence="1">
    <location>
        <begin position="75"/>
        <end position="84"/>
    </location>
</feature>
<feature type="compositionally biased region" description="Basic and acidic residues" evidence="1">
    <location>
        <begin position="120"/>
        <end position="133"/>
    </location>
</feature>
<feature type="non-terminal residue" evidence="2">
    <location>
        <position position="133"/>
    </location>
</feature>
<reference evidence="2 3" key="1">
    <citation type="submission" date="2020-04" db="EMBL/GenBank/DDBJ databases">
        <title>Perkinsus olseni comparative genomics.</title>
        <authorList>
            <person name="Bogema D.R."/>
        </authorList>
    </citation>
    <scope>NUCLEOTIDE SEQUENCE [LARGE SCALE GENOMIC DNA]</scope>
    <source>
        <strain evidence="2 3">ATCC PRA-207</strain>
    </source>
</reference>
<feature type="compositionally biased region" description="Basic and acidic residues" evidence="1">
    <location>
        <begin position="47"/>
        <end position="61"/>
    </location>
</feature>
<dbReference type="AlphaFoldDB" id="A0A7J6Q798"/>
<proteinExistence type="predicted"/>
<evidence type="ECO:0000313" key="2">
    <source>
        <dbReference type="EMBL" id="KAF4704127.1"/>
    </source>
</evidence>